<name>A0A7R7RMJ4_MYCIT</name>
<evidence type="ECO:0000313" key="3">
    <source>
        <dbReference type="Proteomes" id="UP000595205"/>
    </source>
</evidence>
<dbReference type="Gene3D" id="3.30.1050.10">
    <property type="entry name" value="SCP2 sterol-binding domain"/>
    <property type="match status" value="1"/>
</dbReference>
<dbReference type="InterPro" id="IPR036527">
    <property type="entry name" value="SCP2_sterol-bd_dom_sf"/>
</dbReference>
<dbReference type="SUPFAM" id="SSF55718">
    <property type="entry name" value="SCP-like"/>
    <property type="match status" value="1"/>
</dbReference>
<evidence type="ECO:0000313" key="2">
    <source>
        <dbReference type="EMBL" id="BCO99364.1"/>
    </source>
</evidence>
<accession>A0A7R7RMJ4</accession>
<gene>
    <name evidence="2" type="ORF">MINTM018_21340</name>
</gene>
<dbReference type="Pfam" id="PF02036">
    <property type="entry name" value="SCP2"/>
    <property type="match status" value="1"/>
</dbReference>
<reference evidence="2 3" key="1">
    <citation type="submission" date="2020-12" db="EMBL/GenBank/DDBJ databases">
        <title>Genome sequence of clinical Mycobacterium intracellulare strains.</title>
        <authorList>
            <person name="Tateishi Y."/>
            <person name="Matsumoto S."/>
            <person name="Fukushima Y."/>
            <person name="Nakajima C."/>
            <person name="Suzuki Y."/>
        </authorList>
    </citation>
    <scope>NUCLEOTIDE SEQUENCE [LARGE SCALE GENOMIC DNA]</scope>
    <source>
        <strain evidence="2 3">M018</strain>
    </source>
</reference>
<protein>
    <recommendedName>
        <fullName evidence="1">SCP2 domain-containing protein</fullName>
    </recommendedName>
</protein>
<dbReference type="EMBL" id="AP024255">
    <property type="protein sequence ID" value="BCO99364.1"/>
    <property type="molecule type" value="Genomic_DNA"/>
</dbReference>
<sequence>MYFKDANEFQDVLGAFLAKIMDDPKIGNAFASTNALVKVAFSDPDAVMWLDCRKPTPAVWSETSESQVTEEPDMVLTMTADNGHRFWLGRLSLPIALANRKVKVKGSTAMLMKLLPVLKPVYRGYEQFLIEQGRDDLVAV</sequence>
<feature type="domain" description="SCP2" evidence="1">
    <location>
        <begin position="19"/>
        <end position="119"/>
    </location>
</feature>
<dbReference type="Proteomes" id="UP000595205">
    <property type="component" value="Chromosome"/>
</dbReference>
<dbReference type="InterPro" id="IPR003033">
    <property type="entry name" value="SCP2_sterol-bd_dom"/>
</dbReference>
<organism evidence="2 3">
    <name type="scientific">Mycobacterium intracellulare</name>
    <dbReference type="NCBI Taxonomy" id="1767"/>
    <lineage>
        <taxon>Bacteria</taxon>
        <taxon>Bacillati</taxon>
        <taxon>Actinomycetota</taxon>
        <taxon>Actinomycetes</taxon>
        <taxon>Mycobacteriales</taxon>
        <taxon>Mycobacteriaceae</taxon>
        <taxon>Mycobacterium</taxon>
        <taxon>Mycobacterium avium complex (MAC)</taxon>
    </lineage>
</organism>
<dbReference type="AlphaFoldDB" id="A0A7R7RMJ4"/>
<proteinExistence type="predicted"/>
<evidence type="ECO:0000259" key="1">
    <source>
        <dbReference type="Pfam" id="PF02036"/>
    </source>
</evidence>
<dbReference type="RefSeq" id="WP_201406385.1">
    <property type="nucleotide sequence ID" value="NZ_AP024255.1"/>
</dbReference>